<name>Q0TWX8_PHANO</name>
<organism evidence="1 2">
    <name type="scientific">Phaeosphaeria nodorum (strain SN15 / ATCC MYA-4574 / FGSC 10173)</name>
    <name type="common">Glume blotch fungus</name>
    <name type="synonym">Parastagonospora nodorum</name>
    <dbReference type="NCBI Taxonomy" id="321614"/>
    <lineage>
        <taxon>Eukaryota</taxon>
        <taxon>Fungi</taxon>
        <taxon>Dikarya</taxon>
        <taxon>Ascomycota</taxon>
        <taxon>Pezizomycotina</taxon>
        <taxon>Dothideomycetes</taxon>
        <taxon>Pleosporomycetidae</taxon>
        <taxon>Pleosporales</taxon>
        <taxon>Pleosporineae</taxon>
        <taxon>Phaeosphaeriaceae</taxon>
        <taxon>Parastagonospora</taxon>
    </lineage>
</organism>
<sequence length="30" mass="3500">MPTTQFKGVTQTCSELCPVHRWVTRDSFML</sequence>
<dbReference type="AlphaFoldDB" id="Q0TWX8"/>
<evidence type="ECO:0000313" key="1">
    <source>
        <dbReference type="EMBL" id="EAT76636.1"/>
    </source>
</evidence>
<gene>
    <name evidence="1" type="ORF">SNOG_16057</name>
</gene>
<reference evidence="2" key="1">
    <citation type="journal article" date="2007" name="Plant Cell">
        <title>Dothideomycete-plant interactions illuminated by genome sequencing and EST analysis of the wheat pathogen Stagonospora nodorum.</title>
        <authorList>
            <person name="Hane J.K."/>
            <person name="Lowe R.G."/>
            <person name="Solomon P.S."/>
            <person name="Tan K.C."/>
            <person name="Schoch C.L."/>
            <person name="Spatafora J.W."/>
            <person name="Crous P.W."/>
            <person name="Kodira C."/>
            <person name="Birren B.W."/>
            <person name="Galagan J.E."/>
            <person name="Torriani S.F."/>
            <person name="McDonald B.A."/>
            <person name="Oliver R.P."/>
        </authorList>
    </citation>
    <scope>NUCLEOTIDE SEQUENCE [LARGE SCALE GENOMIC DNA]</scope>
    <source>
        <strain evidence="2">SN15 / ATCC MYA-4574 / FGSC 10173</strain>
    </source>
</reference>
<dbReference type="InParanoid" id="Q0TWX8"/>
<dbReference type="EMBL" id="CH445366">
    <property type="protein sequence ID" value="EAT76636.1"/>
    <property type="molecule type" value="Genomic_DNA"/>
</dbReference>
<dbReference type="RefSeq" id="XP_001806187.1">
    <property type="nucleotide sequence ID" value="XM_001806135.1"/>
</dbReference>
<accession>Q0TWX8</accession>
<evidence type="ECO:0000313" key="2">
    <source>
        <dbReference type="Proteomes" id="UP000001055"/>
    </source>
</evidence>
<protein>
    <submittedName>
        <fullName evidence="1">Uncharacterized protein</fullName>
    </submittedName>
</protein>
<proteinExistence type="predicted"/>
<dbReference type="GeneID" id="5983117"/>
<dbReference type="Proteomes" id="UP000001055">
    <property type="component" value="Unassembled WGS sequence"/>
</dbReference>
<dbReference type="KEGG" id="pno:SNOG_16057"/>